<feature type="domain" description="Transglutaminase-like" evidence="10">
    <location>
        <begin position="274"/>
        <end position="367"/>
    </location>
</feature>
<gene>
    <name evidence="12 13" type="primary">LOC108735918</name>
</gene>
<feature type="active site" evidence="8">
    <location>
        <position position="282"/>
    </location>
</feature>
<dbReference type="InterPro" id="IPR023608">
    <property type="entry name" value="Transglutaminase_animal"/>
</dbReference>
<feature type="active site" evidence="8">
    <location>
        <position position="341"/>
    </location>
</feature>
<dbReference type="PIRSF" id="PIRSF000459">
    <property type="entry name" value="TGM_EBP42"/>
    <property type="match status" value="1"/>
</dbReference>
<keyword evidence="2" id="KW-0808">Transferase</keyword>
<dbReference type="FunFam" id="2.60.40.10:FF:000090">
    <property type="entry name" value="Protein-glutamine gamma-glutamyltransferase 2"/>
    <property type="match status" value="1"/>
</dbReference>
<dbReference type="SUPFAM" id="SSF49309">
    <property type="entry name" value="Transglutaminase, two C-terminal domains"/>
    <property type="match status" value="2"/>
</dbReference>
<dbReference type="Gene3D" id="2.60.40.10">
    <property type="entry name" value="Immunoglobulins"/>
    <property type="match status" value="3"/>
</dbReference>
<dbReference type="InterPro" id="IPR038765">
    <property type="entry name" value="Papain-like_cys_pep_sf"/>
</dbReference>
<dbReference type="InterPro" id="IPR050779">
    <property type="entry name" value="Transglutaminase"/>
</dbReference>
<dbReference type="InterPro" id="IPR001102">
    <property type="entry name" value="Transglutaminase_N"/>
</dbReference>
<feature type="binding site" evidence="9">
    <location>
        <position position="406"/>
    </location>
    <ligand>
        <name>Ca(2+)</name>
        <dbReference type="ChEBI" id="CHEBI:29108"/>
    </ligand>
</feature>
<dbReference type="PROSITE" id="PS00547">
    <property type="entry name" value="TRANSGLUTAMINASES"/>
    <property type="match status" value="1"/>
</dbReference>
<dbReference type="SUPFAM" id="SSF54001">
    <property type="entry name" value="Cysteine proteinases"/>
    <property type="match status" value="1"/>
</dbReference>
<evidence type="ECO:0000256" key="9">
    <source>
        <dbReference type="PIRSR" id="PIRSR000459-2"/>
    </source>
</evidence>
<dbReference type="KEGG" id="apln:108735918"/>
<comment type="cofactor">
    <cofactor evidence="9">
        <name>Ca(2+)</name>
        <dbReference type="ChEBI" id="CHEBI:29108"/>
    </cofactor>
    <text evidence="9">Binds 1 Ca(2+) ion per subunit.</text>
</comment>
<feature type="binding site" evidence="9">
    <location>
        <position position="466"/>
    </location>
    <ligand>
        <name>Ca(2+)</name>
        <dbReference type="ChEBI" id="CHEBI:29108"/>
    </ligand>
</feature>
<dbReference type="GeneID" id="108735918"/>
<dbReference type="FunFam" id="2.60.40.10:FF:000171">
    <property type="entry name" value="protein-glutamine gamma-glutamyltransferase 6"/>
    <property type="match status" value="1"/>
</dbReference>
<dbReference type="Gene3D" id="3.90.260.10">
    <property type="entry name" value="Transglutaminase-like"/>
    <property type="match status" value="1"/>
</dbReference>
<dbReference type="Proteomes" id="UP000192223">
    <property type="component" value="Unplaced"/>
</dbReference>
<dbReference type="GO" id="GO:0046872">
    <property type="term" value="F:metal ion binding"/>
    <property type="evidence" value="ECO:0007669"/>
    <property type="project" value="UniProtKB-KW"/>
</dbReference>
<evidence type="ECO:0000313" key="13">
    <source>
        <dbReference type="RefSeq" id="XP_018323651.1"/>
    </source>
</evidence>
<dbReference type="EC" id="2.3.2.13" evidence="6"/>
<dbReference type="OrthoDB" id="437511at2759"/>
<evidence type="ECO:0000256" key="6">
    <source>
        <dbReference type="ARBA" id="ARBA00024222"/>
    </source>
</evidence>
<evidence type="ECO:0000313" key="11">
    <source>
        <dbReference type="Proteomes" id="UP000192223"/>
    </source>
</evidence>
<evidence type="ECO:0000256" key="4">
    <source>
        <dbReference type="ARBA" id="ARBA00022837"/>
    </source>
</evidence>
<dbReference type="InterPro" id="IPR036238">
    <property type="entry name" value="Transglutaminase_C_sf"/>
</dbReference>
<dbReference type="InterPro" id="IPR013808">
    <property type="entry name" value="Transglutaminase_AS"/>
</dbReference>
<sequence length="708" mass="79688">MSSLTVEQIYLYPLENARNHHTDTYELVHDEENPIPVLRRGQKFTLALRFSDRAYDKTKDIIRLIFSFGPDPITIKGTQGVVTVDPTKKYADTGKLWNVGLLALMENTLTVEIYSPPDCPVGIWSLKVETNTQKSSEPDKIQNYENDLYLLFNPWNCDDLVCMPEKRLLDEYILTDVGKIWVGPYGSSRGREWVFGQFDACILPAAMLMFERSGLPSTSRGDPVKVVRVISKLVNSNDDDGILIGKWDGEYDDGTAPAAWSGSIEILQKFLDTQEPVGYGQCWVFAGVVTTICRALGIPSRVVSNLVSGHDSNSTITIDKYFDEKNVELEDYNTDSIWNFHVWNDVWMTRPDLPEGYGGWQAVDATPQETSDSVYQCGPASVYAIKNGAIGCNYDVPFMIAAVNADIMRWKRNPECDLGYSKISCNKYHIGRVILTKKPFMYDPNGDRDREDVTLQYKSKEGSKAERLSLLNAVRSSHIGKVIYELPDAELGDVEFDLEELDLINIGDDFNLIVKMKNKSNEIRHIEALLSANSVFYTGIIHNSIKKAELKYSLAPNSSEKMKLVIRSDEYLDKLVEYCNIKIFAIANVTETSQTWADEDDFQVIKPKIKIKVPSSVPIRTPTVITLRFVNPLKKTLTNCQFNISGPSIIRSQVMMHPDVKPGAKVKVTTEIMLTSVGDKKLVATFSSKELLDITGSAKIEVFDDNEE</sequence>
<dbReference type="Pfam" id="PF00927">
    <property type="entry name" value="Transglut_C"/>
    <property type="match status" value="2"/>
</dbReference>
<dbReference type="InterPro" id="IPR036985">
    <property type="entry name" value="Transglutaminase-like_sf"/>
</dbReference>
<evidence type="ECO:0000256" key="8">
    <source>
        <dbReference type="PIRSR" id="PIRSR000459-1"/>
    </source>
</evidence>
<evidence type="ECO:0000259" key="10">
    <source>
        <dbReference type="SMART" id="SM00460"/>
    </source>
</evidence>
<dbReference type="InterPro" id="IPR014756">
    <property type="entry name" value="Ig_E-set"/>
</dbReference>
<reference evidence="12 13" key="1">
    <citation type="submission" date="2025-04" db="UniProtKB">
        <authorList>
            <consortium name="RefSeq"/>
        </authorList>
    </citation>
    <scope>IDENTIFICATION</scope>
    <source>
        <tissue evidence="12 13">Entire body</tissue>
    </source>
</reference>
<feature type="binding site" evidence="9">
    <location>
        <position position="404"/>
    </location>
    <ligand>
        <name>Ca(2+)</name>
        <dbReference type="ChEBI" id="CHEBI:29108"/>
    </ligand>
</feature>
<dbReference type="STRING" id="224129.A0A1W4WI76"/>
<dbReference type="AlphaFoldDB" id="A0A1W4WI76"/>
<comment type="similarity">
    <text evidence="1">Belongs to the transglutaminase superfamily. Transglutaminase family.</text>
</comment>
<name>A0A1W4WI76_AGRPL</name>
<dbReference type="GO" id="GO:0003810">
    <property type="term" value="F:protein-glutamine gamma-glutamyltransferase activity"/>
    <property type="evidence" value="ECO:0007669"/>
    <property type="project" value="UniProtKB-EC"/>
</dbReference>
<dbReference type="SMART" id="SM00460">
    <property type="entry name" value="TGc"/>
    <property type="match status" value="1"/>
</dbReference>
<protein>
    <recommendedName>
        <fullName evidence="6">protein-glutamine gamma-glutamyltransferase</fullName>
        <ecNumber evidence="6">2.3.2.13</ecNumber>
    </recommendedName>
</protein>
<dbReference type="FunFam" id="3.90.260.10:FF:000001">
    <property type="entry name" value="Protein-glutamine gamma-glutamyltransferase 2"/>
    <property type="match status" value="1"/>
</dbReference>
<evidence type="ECO:0000256" key="7">
    <source>
        <dbReference type="ARBA" id="ARBA00051843"/>
    </source>
</evidence>
<dbReference type="InterPro" id="IPR013783">
    <property type="entry name" value="Ig-like_fold"/>
</dbReference>
<dbReference type="InterPro" id="IPR002931">
    <property type="entry name" value="Transglutaminase-like"/>
</dbReference>
<dbReference type="Pfam" id="PF01841">
    <property type="entry name" value="Transglut_core"/>
    <property type="match status" value="1"/>
</dbReference>
<evidence type="ECO:0000256" key="1">
    <source>
        <dbReference type="ARBA" id="ARBA00005968"/>
    </source>
</evidence>
<feature type="active site" evidence="8">
    <location>
        <position position="364"/>
    </location>
</feature>
<evidence type="ECO:0000256" key="3">
    <source>
        <dbReference type="ARBA" id="ARBA00022723"/>
    </source>
</evidence>
<dbReference type="SUPFAM" id="SSF81296">
    <property type="entry name" value="E set domains"/>
    <property type="match status" value="1"/>
</dbReference>
<dbReference type="RefSeq" id="XP_018323650.1">
    <property type="nucleotide sequence ID" value="XM_018468148.1"/>
</dbReference>
<comment type="catalytic activity">
    <reaction evidence="7">
        <text>L-glutaminyl-[protein] + L-lysyl-[protein] = [protein]-L-lysyl-N(6)-5-L-glutamyl-[protein] + NH4(+)</text>
        <dbReference type="Rhea" id="RHEA:54816"/>
        <dbReference type="Rhea" id="RHEA-COMP:9752"/>
        <dbReference type="Rhea" id="RHEA-COMP:10207"/>
        <dbReference type="Rhea" id="RHEA-COMP:14005"/>
        <dbReference type="ChEBI" id="CHEBI:28938"/>
        <dbReference type="ChEBI" id="CHEBI:29969"/>
        <dbReference type="ChEBI" id="CHEBI:30011"/>
        <dbReference type="ChEBI" id="CHEBI:138370"/>
        <dbReference type="EC" id="2.3.2.13"/>
    </reaction>
</comment>
<evidence type="ECO:0000256" key="5">
    <source>
        <dbReference type="ARBA" id="ARBA00023315"/>
    </source>
</evidence>
<evidence type="ECO:0000313" key="12">
    <source>
        <dbReference type="RefSeq" id="XP_018323650.1"/>
    </source>
</evidence>
<dbReference type="RefSeq" id="XP_018323651.1">
    <property type="nucleotide sequence ID" value="XM_018468149.1"/>
</dbReference>
<feature type="binding site" evidence="9">
    <location>
        <position position="461"/>
    </location>
    <ligand>
        <name>Ca(2+)</name>
        <dbReference type="ChEBI" id="CHEBI:29108"/>
    </ligand>
</feature>
<dbReference type="Pfam" id="PF00868">
    <property type="entry name" value="Transglut_N"/>
    <property type="match status" value="1"/>
</dbReference>
<keyword evidence="5" id="KW-0012">Acyltransferase</keyword>
<keyword evidence="11" id="KW-1185">Reference proteome</keyword>
<organism evidence="11 13">
    <name type="scientific">Agrilus planipennis</name>
    <name type="common">Emerald ash borer</name>
    <name type="synonym">Agrilus marcopoli</name>
    <dbReference type="NCBI Taxonomy" id="224129"/>
    <lineage>
        <taxon>Eukaryota</taxon>
        <taxon>Metazoa</taxon>
        <taxon>Ecdysozoa</taxon>
        <taxon>Arthropoda</taxon>
        <taxon>Hexapoda</taxon>
        <taxon>Insecta</taxon>
        <taxon>Pterygota</taxon>
        <taxon>Neoptera</taxon>
        <taxon>Endopterygota</taxon>
        <taxon>Coleoptera</taxon>
        <taxon>Polyphaga</taxon>
        <taxon>Elateriformia</taxon>
        <taxon>Buprestoidea</taxon>
        <taxon>Buprestidae</taxon>
        <taxon>Agrilinae</taxon>
        <taxon>Agrilus</taxon>
    </lineage>
</organism>
<dbReference type="PANTHER" id="PTHR11590">
    <property type="entry name" value="PROTEIN-GLUTAMINE GAMMA-GLUTAMYLTRANSFERASE"/>
    <property type="match status" value="1"/>
</dbReference>
<proteinExistence type="inferred from homology"/>
<keyword evidence="4 9" id="KW-0106">Calcium</keyword>
<dbReference type="InterPro" id="IPR008958">
    <property type="entry name" value="Transglutaminase_C"/>
</dbReference>
<accession>A0A1W4WI76</accession>
<evidence type="ECO:0000256" key="2">
    <source>
        <dbReference type="ARBA" id="ARBA00022679"/>
    </source>
</evidence>
<dbReference type="PANTHER" id="PTHR11590:SF40">
    <property type="entry name" value="HEMOCYTE PROTEIN-GLUTAMINE GAMMA-GLUTAMYLTRANSFERASE-LIKE PROTEIN"/>
    <property type="match status" value="1"/>
</dbReference>
<keyword evidence="3 9" id="KW-0479">Metal-binding</keyword>